<dbReference type="InterPro" id="IPR003005">
    <property type="entry name" value="Amphiphysin"/>
</dbReference>
<accession>A0A1V4JT43</accession>
<feature type="compositionally biased region" description="Pro residues" evidence="1">
    <location>
        <begin position="206"/>
        <end position="215"/>
    </location>
</feature>
<dbReference type="Proteomes" id="UP000190648">
    <property type="component" value="Unassembled WGS sequence"/>
</dbReference>
<dbReference type="AlphaFoldDB" id="A0A1V4JT43"/>
<evidence type="ECO:0000313" key="2">
    <source>
        <dbReference type="EMBL" id="OPJ75379.1"/>
    </source>
</evidence>
<name>A0A1V4JT43_PATFA</name>
<dbReference type="OrthoDB" id="446293at2759"/>
<sequence>MSKLNRDLYEVMSRLEQQHSGKVFVVKGVSSSRRSLVISAPVSPPAMVPHPGKAPDWPPALGAEVTPMSPGTGSGDADTVSNGDLGVTVPGPPPASPASAGSLSETASVSSEEALEPVTVTTALSPEPGTPVTTVEPGTPVTATEPGTPVTATEPGNRSSDLTENQGLEPAGATSGDQGGPEDIATSLASLIVSEAIAQAAGAASPQPPQPPQSPQPDKATTQDPRQPDGAATSAEGPEEPPSPAPGVPRGVTAAAASGSPGERGGSQGDTEVTEVEPTVAKTQERDRPGTAEPDANQDPPASETLTHL</sequence>
<dbReference type="EMBL" id="LSYS01006402">
    <property type="protein sequence ID" value="OPJ75379.1"/>
    <property type="molecule type" value="Genomic_DNA"/>
</dbReference>
<gene>
    <name evidence="2" type="primary">SMAGP</name>
    <name evidence="2" type="ORF">AV530_008405</name>
</gene>
<comment type="caution">
    <text evidence="2">The sequence shown here is derived from an EMBL/GenBank/DDBJ whole genome shotgun (WGS) entry which is preliminary data.</text>
</comment>
<evidence type="ECO:0000313" key="3">
    <source>
        <dbReference type="Proteomes" id="UP000190648"/>
    </source>
</evidence>
<protein>
    <submittedName>
        <fullName evidence="2">Small cell adhesion glycoprotein</fullName>
    </submittedName>
</protein>
<dbReference type="PANTHER" id="PTHR46514:SF1">
    <property type="entry name" value="BRIDGING INTEGRATOR 2"/>
    <property type="match status" value="1"/>
</dbReference>
<keyword evidence="3" id="KW-1185">Reference proteome</keyword>
<proteinExistence type="predicted"/>
<dbReference type="PANTHER" id="PTHR46514">
    <property type="entry name" value="AMPHIPHYSIN"/>
    <property type="match status" value="1"/>
</dbReference>
<feature type="compositionally biased region" description="Polar residues" evidence="1">
    <location>
        <begin position="157"/>
        <end position="166"/>
    </location>
</feature>
<feature type="region of interest" description="Disordered" evidence="1">
    <location>
        <begin position="68"/>
        <end position="309"/>
    </location>
</feature>
<dbReference type="GO" id="GO:0002102">
    <property type="term" value="C:podosome"/>
    <property type="evidence" value="ECO:0007669"/>
    <property type="project" value="TreeGrafter"/>
</dbReference>
<feature type="compositionally biased region" description="Low complexity" evidence="1">
    <location>
        <begin position="126"/>
        <end position="156"/>
    </location>
</feature>
<dbReference type="GO" id="GO:0097320">
    <property type="term" value="P:plasma membrane tubulation"/>
    <property type="evidence" value="ECO:0007669"/>
    <property type="project" value="TreeGrafter"/>
</dbReference>
<reference evidence="2 3" key="1">
    <citation type="submission" date="2016-02" db="EMBL/GenBank/DDBJ databases">
        <title>Band-tailed pigeon sequencing and assembly.</title>
        <authorList>
            <person name="Soares A.E."/>
            <person name="Novak B.J."/>
            <person name="Rice E.S."/>
            <person name="O'Connell B."/>
            <person name="Chang D."/>
            <person name="Weber S."/>
            <person name="Shapiro B."/>
        </authorList>
    </citation>
    <scope>NUCLEOTIDE SEQUENCE [LARGE SCALE GENOMIC DNA]</scope>
    <source>
        <strain evidence="2">BTP2013</strain>
        <tissue evidence="2">Blood</tissue>
    </source>
</reference>
<dbReference type="GO" id="GO:0001891">
    <property type="term" value="C:phagocytic cup"/>
    <property type="evidence" value="ECO:0007669"/>
    <property type="project" value="TreeGrafter"/>
</dbReference>
<dbReference type="STRING" id="372326.A0A1V4JT43"/>
<dbReference type="GO" id="GO:0005543">
    <property type="term" value="F:phospholipid binding"/>
    <property type="evidence" value="ECO:0007669"/>
    <property type="project" value="TreeGrafter"/>
</dbReference>
<organism evidence="2 3">
    <name type="scientific">Patagioenas fasciata monilis</name>
    <dbReference type="NCBI Taxonomy" id="372326"/>
    <lineage>
        <taxon>Eukaryota</taxon>
        <taxon>Metazoa</taxon>
        <taxon>Chordata</taxon>
        <taxon>Craniata</taxon>
        <taxon>Vertebrata</taxon>
        <taxon>Euteleostomi</taxon>
        <taxon>Archelosauria</taxon>
        <taxon>Archosauria</taxon>
        <taxon>Dinosauria</taxon>
        <taxon>Saurischia</taxon>
        <taxon>Theropoda</taxon>
        <taxon>Coelurosauria</taxon>
        <taxon>Aves</taxon>
        <taxon>Neognathae</taxon>
        <taxon>Neoaves</taxon>
        <taxon>Columbimorphae</taxon>
        <taxon>Columbiformes</taxon>
        <taxon>Columbidae</taxon>
        <taxon>Patagioenas</taxon>
    </lineage>
</organism>
<dbReference type="GO" id="GO:0071800">
    <property type="term" value="P:podosome assembly"/>
    <property type="evidence" value="ECO:0007669"/>
    <property type="project" value="TreeGrafter"/>
</dbReference>
<evidence type="ECO:0000256" key="1">
    <source>
        <dbReference type="SAM" id="MobiDB-lite"/>
    </source>
</evidence>
<dbReference type="GO" id="GO:0006911">
    <property type="term" value="P:phagocytosis, engulfment"/>
    <property type="evidence" value="ECO:0007669"/>
    <property type="project" value="TreeGrafter"/>
</dbReference>